<dbReference type="AlphaFoldDB" id="A0A6P5SU42"/>
<evidence type="ECO:0000259" key="1">
    <source>
        <dbReference type="Pfam" id="PF07727"/>
    </source>
</evidence>
<evidence type="ECO:0000313" key="2">
    <source>
        <dbReference type="Proteomes" id="UP000515124"/>
    </source>
</evidence>
<dbReference type="InterPro" id="IPR043502">
    <property type="entry name" value="DNA/RNA_pol_sf"/>
</dbReference>
<proteinExistence type="predicted"/>
<keyword evidence="2" id="KW-1185">Reference proteome</keyword>
<protein>
    <submittedName>
        <fullName evidence="3">Uncharacterized protein LOC110759868</fullName>
    </submittedName>
</protein>
<dbReference type="Pfam" id="PF07727">
    <property type="entry name" value="RVT_2"/>
    <property type="match status" value="1"/>
</dbReference>
<dbReference type="Proteomes" id="UP000515124">
    <property type="component" value="Unplaced"/>
</dbReference>
<dbReference type="RefSeq" id="XP_021817697.1">
    <property type="nucleotide sequence ID" value="XM_021962005.1"/>
</dbReference>
<dbReference type="GeneID" id="110759868"/>
<dbReference type="InterPro" id="IPR013103">
    <property type="entry name" value="RVT_2"/>
</dbReference>
<name>A0A6P5SU42_PRUAV</name>
<gene>
    <name evidence="3" type="primary">LOC110759868</name>
</gene>
<dbReference type="KEGG" id="pavi:110759868"/>
<sequence>MVTRAKDGIHKPNPRYAHHALFADSTNALIEPTSFSQSNTQIEWRRAMADEFNALQCAGTWVLVPPTSHMKILPNKWVFHIKHNSDGSIQHYKAHLVANGFHQQEGMDYGETFSPVVNHSTIRLILALSVQFNWVVIQLDVQNAFLYEYLSEDVFMKQPTSFVDPQSPHHVCQLKHSLYGLKQAPYA</sequence>
<feature type="domain" description="Reverse transcriptase Ty1/copia-type" evidence="1">
    <location>
        <begin position="60"/>
        <end position="187"/>
    </location>
</feature>
<reference evidence="3" key="1">
    <citation type="submission" date="2025-08" db="UniProtKB">
        <authorList>
            <consortium name="RefSeq"/>
        </authorList>
    </citation>
    <scope>IDENTIFICATION</scope>
</reference>
<organism evidence="2 3">
    <name type="scientific">Prunus avium</name>
    <name type="common">Cherry</name>
    <name type="synonym">Cerasus avium</name>
    <dbReference type="NCBI Taxonomy" id="42229"/>
    <lineage>
        <taxon>Eukaryota</taxon>
        <taxon>Viridiplantae</taxon>
        <taxon>Streptophyta</taxon>
        <taxon>Embryophyta</taxon>
        <taxon>Tracheophyta</taxon>
        <taxon>Spermatophyta</taxon>
        <taxon>Magnoliopsida</taxon>
        <taxon>eudicotyledons</taxon>
        <taxon>Gunneridae</taxon>
        <taxon>Pentapetalae</taxon>
        <taxon>rosids</taxon>
        <taxon>fabids</taxon>
        <taxon>Rosales</taxon>
        <taxon>Rosaceae</taxon>
        <taxon>Amygdaloideae</taxon>
        <taxon>Amygdaleae</taxon>
        <taxon>Prunus</taxon>
    </lineage>
</organism>
<accession>A0A6P5SU42</accession>
<dbReference type="SUPFAM" id="SSF56672">
    <property type="entry name" value="DNA/RNA polymerases"/>
    <property type="match status" value="1"/>
</dbReference>
<evidence type="ECO:0000313" key="3">
    <source>
        <dbReference type="RefSeq" id="XP_021817697.1"/>
    </source>
</evidence>